<dbReference type="InterPro" id="IPR003141">
    <property type="entry name" value="Pol/His_phosphatase_N"/>
</dbReference>
<feature type="domain" description="Polymerase/histidinol phosphatase N-terminal" evidence="1">
    <location>
        <begin position="9"/>
        <end position="75"/>
    </location>
</feature>
<evidence type="ECO:0000313" key="3">
    <source>
        <dbReference type="Proteomes" id="UP000229757"/>
    </source>
</evidence>
<accession>A0A2K8KUA5</accession>
<dbReference type="Proteomes" id="UP000229757">
    <property type="component" value="Chromosome"/>
</dbReference>
<evidence type="ECO:0000259" key="1">
    <source>
        <dbReference type="SMART" id="SM00481"/>
    </source>
</evidence>
<dbReference type="GO" id="GO:0004534">
    <property type="term" value="F:5'-3' RNA exonuclease activity"/>
    <property type="evidence" value="ECO:0007669"/>
    <property type="project" value="TreeGrafter"/>
</dbReference>
<evidence type="ECO:0000313" key="2">
    <source>
        <dbReference type="EMBL" id="ATX77659.1"/>
    </source>
</evidence>
<dbReference type="GO" id="GO:0035312">
    <property type="term" value="F:5'-3' DNA exonuclease activity"/>
    <property type="evidence" value="ECO:0007669"/>
    <property type="project" value="TreeGrafter"/>
</dbReference>
<dbReference type="OrthoDB" id="9804333at2"/>
<dbReference type="InterPro" id="IPR004013">
    <property type="entry name" value="PHP_dom"/>
</dbReference>
<reference evidence="2 3" key="1">
    <citation type="journal article" date="2017" name="Environ. Microbiol.">
        <title>Genomic and physiological analyses of 'Reinekea forsetii' reveal a versatile opportunistic lifestyle during spring algae blooms.</title>
        <authorList>
            <person name="Avci B."/>
            <person name="Hahnke R.L."/>
            <person name="Chafee M."/>
            <person name="Fischer T."/>
            <person name="Gruber-Vodicka H."/>
            <person name="Tegetmeyer H.E."/>
            <person name="Harder J."/>
            <person name="Fuchs B.M."/>
            <person name="Amann R.I."/>
            <person name="Teeling H."/>
        </authorList>
    </citation>
    <scope>NUCLEOTIDE SEQUENCE [LARGE SCALE GENOMIC DNA]</scope>
    <source>
        <strain evidence="2 3">Hel1_31_D35</strain>
    </source>
</reference>
<dbReference type="Gene3D" id="3.20.20.140">
    <property type="entry name" value="Metal-dependent hydrolases"/>
    <property type="match status" value="1"/>
</dbReference>
<dbReference type="CDD" id="cd07438">
    <property type="entry name" value="PHP_HisPPase_AMP"/>
    <property type="match status" value="1"/>
</dbReference>
<dbReference type="Pfam" id="PF02811">
    <property type="entry name" value="PHP"/>
    <property type="match status" value="1"/>
</dbReference>
<dbReference type="Gene3D" id="1.10.150.650">
    <property type="match status" value="1"/>
</dbReference>
<proteinExistence type="predicted"/>
<gene>
    <name evidence="2" type="ORF">REIFOR_02534</name>
</gene>
<dbReference type="InterPro" id="IPR052018">
    <property type="entry name" value="PHP_domain"/>
</dbReference>
<sequence length="298" mass="33741">MIVNRKHEWELHCHSRFSDGQLTCPDLFALAVTNGVRHMALTDHDTAAGYRAALANAWVPAELELYPAAELSCVWKGRTIHMVGLGIDAYSERWLSIENDYVERRENRFLRILHVMRKAGFELNEERIRAIAHPGPPARPHVAAYLVETEQAKNTAQLYKRWLGQGKIGDVKSQWPEMAEAAQWILECGGLPVVAHPHRYDLTWTKTREMLDDFCAAGGQAIEIACVGLNPEKRKFLSNQAQERNLYASGGSDFHSPNTPWLKLGTYPEWPKDLPTASDWLRTRMATLKALESNATSR</sequence>
<dbReference type="PANTHER" id="PTHR42924">
    <property type="entry name" value="EXONUCLEASE"/>
    <property type="match status" value="1"/>
</dbReference>
<dbReference type="SMART" id="SM00481">
    <property type="entry name" value="POLIIIAc"/>
    <property type="match status" value="1"/>
</dbReference>
<dbReference type="AlphaFoldDB" id="A0A2K8KUA5"/>
<keyword evidence="3" id="KW-1185">Reference proteome</keyword>
<dbReference type="KEGG" id="rfo:REIFOR_02534"/>
<name>A0A2K8KUA5_9GAMM</name>
<dbReference type="RefSeq" id="WP_100257902.1">
    <property type="nucleotide sequence ID" value="NZ_CP011797.1"/>
</dbReference>
<protein>
    <submittedName>
        <fullName evidence="2">Putative metal-dependent phosphoesterase (PHP family) protein</fullName>
    </submittedName>
</protein>
<dbReference type="PANTHER" id="PTHR42924:SF3">
    <property type="entry name" value="POLYMERASE_HISTIDINOL PHOSPHATASE N-TERMINAL DOMAIN-CONTAINING PROTEIN"/>
    <property type="match status" value="1"/>
</dbReference>
<dbReference type="EMBL" id="CP011797">
    <property type="protein sequence ID" value="ATX77659.1"/>
    <property type="molecule type" value="Genomic_DNA"/>
</dbReference>
<dbReference type="SUPFAM" id="SSF89550">
    <property type="entry name" value="PHP domain-like"/>
    <property type="match status" value="1"/>
</dbReference>
<dbReference type="InterPro" id="IPR016195">
    <property type="entry name" value="Pol/histidinol_Pase-like"/>
</dbReference>
<organism evidence="2 3">
    <name type="scientific">Reinekea forsetii</name>
    <dbReference type="NCBI Taxonomy" id="1336806"/>
    <lineage>
        <taxon>Bacteria</taxon>
        <taxon>Pseudomonadati</taxon>
        <taxon>Pseudomonadota</taxon>
        <taxon>Gammaproteobacteria</taxon>
        <taxon>Oceanospirillales</taxon>
        <taxon>Saccharospirillaceae</taxon>
        <taxon>Reinekea</taxon>
    </lineage>
</organism>